<keyword evidence="9" id="KW-1133">Transmembrane helix</keyword>
<dbReference type="GO" id="GO:0000155">
    <property type="term" value="F:phosphorelay sensor kinase activity"/>
    <property type="evidence" value="ECO:0007669"/>
    <property type="project" value="InterPro"/>
</dbReference>
<proteinExistence type="predicted"/>
<feature type="transmembrane region" description="Helical" evidence="9">
    <location>
        <begin position="123"/>
        <end position="147"/>
    </location>
</feature>
<keyword evidence="3" id="KW-0597">Phosphoprotein</keyword>
<keyword evidence="5" id="KW-0547">Nucleotide-binding</keyword>
<dbReference type="EC" id="2.7.13.3" evidence="2"/>
<keyword evidence="8" id="KW-0902">Two-component regulatory system</keyword>
<organism evidence="11 12">
    <name type="scientific">Kitasatospora indigofera</name>
    <dbReference type="NCBI Taxonomy" id="67307"/>
    <lineage>
        <taxon>Bacteria</taxon>
        <taxon>Bacillati</taxon>
        <taxon>Actinomycetota</taxon>
        <taxon>Actinomycetes</taxon>
        <taxon>Kitasatosporales</taxon>
        <taxon>Streptomycetaceae</taxon>
        <taxon>Kitasatospora</taxon>
    </lineage>
</organism>
<dbReference type="GO" id="GO:0016020">
    <property type="term" value="C:membrane"/>
    <property type="evidence" value="ECO:0007669"/>
    <property type="project" value="InterPro"/>
</dbReference>
<keyword evidence="9" id="KW-0812">Transmembrane</keyword>
<evidence type="ECO:0000256" key="3">
    <source>
        <dbReference type="ARBA" id="ARBA00022553"/>
    </source>
</evidence>
<feature type="domain" description="Signal transduction histidine kinase subgroup 3 dimerisation and phosphoacceptor" evidence="10">
    <location>
        <begin position="184"/>
        <end position="253"/>
    </location>
</feature>
<reference evidence="11" key="1">
    <citation type="journal article" date="2014" name="Int. J. Syst. Evol. Microbiol.">
        <title>Complete genome sequence of Corynebacterium casei LMG S-19264T (=DSM 44701T), isolated from a smear-ripened cheese.</title>
        <authorList>
            <consortium name="US DOE Joint Genome Institute (JGI-PGF)"/>
            <person name="Walter F."/>
            <person name="Albersmeier A."/>
            <person name="Kalinowski J."/>
            <person name="Ruckert C."/>
        </authorList>
    </citation>
    <scope>NUCLEOTIDE SEQUENCE</scope>
    <source>
        <strain evidence="11">JCM 4646</strain>
    </source>
</reference>
<evidence type="ECO:0000256" key="1">
    <source>
        <dbReference type="ARBA" id="ARBA00000085"/>
    </source>
</evidence>
<evidence type="ECO:0000256" key="7">
    <source>
        <dbReference type="ARBA" id="ARBA00022840"/>
    </source>
</evidence>
<dbReference type="EMBL" id="BNBO01000003">
    <property type="protein sequence ID" value="GHH61685.1"/>
    <property type="molecule type" value="Genomic_DNA"/>
</dbReference>
<dbReference type="RefSeq" id="WP_229927157.1">
    <property type="nucleotide sequence ID" value="NZ_BNBO01000003.1"/>
</dbReference>
<dbReference type="InterPro" id="IPR036890">
    <property type="entry name" value="HATPase_C_sf"/>
</dbReference>
<dbReference type="PANTHER" id="PTHR24421">
    <property type="entry name" value="NITRATE/NITRITE SENSOR PROTEIN NARX-RELATED"/>
    <property type="match status" value="1"/>
</dbReference>
<feature type="transmembrane region" description="Helical" evidence="9">
    <location>
        <begin position="14"/>
        <end position="32"/>
    </location>
</feature>
<dbReference type="InterPro" id="IPR050482">
    <property type="entry name" value="Sensor_HK_TwoCompSys"/>
</dbReference>
<feature type="transmembrane region" description="Helical" evidence="9">
    <location>
        <begin position="63"/>
        <end position="88"/>
    </location>
</feature>
<dbReference type="InterPro" id="IPR011712">
    <property type="entry name" value="Sig_transdc_His_kin_sub3_dim/P"/>
</dbReference>
<evidence type="ECO:0000259" key="10">
    <source>
        <dbReference type="Pfam" id="PF07730"/>
    </source>
</evidence>
<comment type="catalytic activity">
    <reaction evidence="1">
        <text>ATP + protein L-histidine = ADP + protein N-phospho-L-histidine.</text>
        <dbReference type="EC" id="2.7.13.3"/>
    </reaction>
</comment>
<gene>
    <name evidence="11" type="ORF">GCM10018781_08490</name>
</gene>
<dbReference type="Gene3D" id="1.20.5.1930">
    <property type="match status" value="1"/>
</dbReference>
<evidence type="ECO:0000256" key="4">
    <source>
        <dbReference type="ARBA" id="ARBA00022679"/>
    </source>
</evidence>
<evidence type="ECO:0000256" key="8">
    <source>
        <dbReference type="ARBA" id="ARBA00023012"/>
    </source>
</evidence>
<evidence type="ECO:0000313" key="12">
    <source>
        <dbReference type="Proteomes" id="UP000617734"/>
    </source>
</evidence>
<comment type="caution">
    <text evidence="11">The sequence shown here is derived from an EMBL/GenBank/DDBJ whole genome shotgun (WGS) entry which is preliminary data.</text>
</comment>
<dbReference type="AlphaFoldDB" id="A0A919FD01"/>
<feature type="transmembrane region" description="Helical" evidence="9">
    <location>
        <begin position="38"/>
        <end position="56"/>
    </location>
</feature>
<dbReference type="Pfam" id="PF07730">
    <property type="entry name" value="HisKA_3"/>
    <property type="match status" value="1"/>
</dbReference>
<reference evidence="11" key="2">
    <citation type="submission" date="2020-09" db="EMBL/GenBank/DDBJ databases">
        <authorList>
            <person name="Sun Q."/>
            <person name="Ohkuma M."/>
        </authorList>
    </citation>
    <scope>NUCLEOTIDE SEQUENCE</scope>
    <source>
        <strain evidence="11">JCM 4646</strain>
    </source>
</reference>
<evidence type="ECO:0000313" key="11">
    <source>
        <dbReference type="EMBL" id="GHH61685.1"/>
    </source>
</evidence>
<dbReference type="CDD" id="cd16917">
    <property type="entry name" value="HATPase_UhpB-NarQ-NarX-like"/>
    <property type="match status" value="1"/>
</dbReference>
<keyword evidence="6 11" id="KW-0418">Kinase</keyword>
<keyword evidence="4" id="KW-0808">Transferase</keyword>
<sequence length="404" mass="42604">MTGLSLTPRQEDRAIALAGLLGGLVLIATGAYDNSGSVSPWLAVLPLCAMAGLELFRRTHPVWTVCLGGLVFAGNIFAGSVLATVIMYTDLLYAAVLYGSKRMSAILHLTGAGSTLVLSGLTLLYGTVSAALLVVVLGGLVFIAPVWTADLLRRHRDEAVAERLRAQQTALLSEMDRRGAVVAERARMARELHDVIANHLSAIAIHATGAQSLARRQRRPDDDPLVEVLAVIRENSVQGLTEMRRMIGLLRSSGGGEGEEESYAAPELDAVDSLLENARAAGQDAGLAFEASEEGERGLLAVPVGLAAYRIAQESLTNALKHAAPGTVRLRLTYGPEDLEIVVDSPYRAGEGRVLPGARAGLVGMRERAALLGGSFEAGARGGRWLVRAVLPRGLATAEGKGRA</sequence>
<accession>A0A919FD01</accession>
<dbReference type="GO" id="GO:0046983">
    <property type="term" value="F:protein dimerization activity"/>
    <property type="evidence" value="ECO:0007669"/>
    <property type="project" value="InterPro"/>
</dbReference>
<dbReference type="GO" id="GO:0005524">
    <property type="term" value="F:ATP binding"/>
    <property type="evidence" value="ECO:0007669"/>
    <property type="project" value="UniProtKB-KW"/>
</dbReference>
<keyword evidence="12" id="KW-1185">Reference proteome</keyword>
<dbReference type="PANTHER" id="PTHR24421:SF10">
    <property type="entry name" value="NITRATE_NITRITE SENSOR PROTEIN NARQ"/>
    <property type="match status" value="1"/>
</dbReference>
<keyword evidence="7" id="KW-0067">ATP-binding</keyword>
<keyword evidence="9" id="KW-0472">Membrane</keyword>
<dbReference type="SUPFAM" id="SSF55874">
    <property type="entry name" value="ATPase domain of HSP90 chaperone/DNA topoisomerase II/histidine kinase"/>
    <property type="match status" value="1"/>
</dbReference>
<name>A0A919FD01_9ACTN</name>
<evidence type="ECO:0000256" key="6">
    <source>
        <dbReference type="ARBA" id="ARBA00022777"/>
    </source>
</evidence>
<evidence type="ECO:0000256" key="2">
    <source>
        <dbReference type="ARBA" id="ARBA00012438"/>
    </source>
</evidence>
<evidence type="ECO:0000256" key="5">
    <source>
        <dbReference type="ARBA" id="ARBA00022741"/>
    </source>
</evidence>
<dbReference type="GeneID" id="95351361"/>
<evidence type="ECO:0000256" key="9">
    <source>
        <dbReference type="SAM" id="Phobius"/>
    </source>
</evidence>
<protein>
    <recommendedName>
        <fullName evidence="2">histidine kinase</fullName>
        <ecNumber evidence="2">2.7.13.3</ecNumber>
    </recommendedName>
</protein>
<dbReference type="Gene3D" id="3.30.565.10">
    <property type="entry name" value="Histidine kinase-like ATPase, C-terminal domain"/>
    <property type="match status" value="1"/>
</dbReference>
<dbReference type="Proteomes" id="UP000617734">
    <property type="component" value="Unassembled WGS sequence"/>
</dbReference>